<dbReference type="PANTHER" id="PTHR19143:SF225">
    <property type="entry name" value="MICROFIBRIL-ASSOCIATED GLYCOPROTEIN 4"/>
    <property type="match status" value="1"/>
</dbReference>
<name>A0AAE1AJY1_9GAST</name>
<organism evidence="2 3">
    <name type="scientific">Elysia crispata</name>
    <name type="common">lettuce slug</name>
    <dbReference type="NCBI Taxonomy" id="231223"/>
    <lineage>
        <taxon>Eukaryota</taxon>
        <taxon>Metazoa</taxon>
        <taxon>Spiralia</taxon>
        <taxon>Lophotrochozoa</taxon>
        <taxon>Mollusca</taxon>
        <taxon>Gastropoda</taxon>
        <taxon>Heterobranchia</taxon>
        <taxon>Euthyneura</taxon>
        <taxon>Panpulmonata</taxon>
        <taxon>Sacoglossa</taxon>
        <taxon>Placobranchoidea</taxon>
        <taxon>Plakobranchidae</taxon>
        <taxon>Elysia</taxon>
    </lineage>
</organism>
<dbReference type="SMART" id="SM00186">
    <property type="entry name" value="FBG"/>
    <property type="match status" value="1"/>
</dbReference>
<dbReference type="GO" id="GO:0005615">
    <property type="term" value="C:extracellular space"/>
    <property type="evidence" value="ECO:0007669"/>
    <property type="project" value="TreeGrafter"/>
</dbReference>
<reference evidence="2" key="1">
    <citation type="journal article" date="2023" name="G3 (Bethesda)">
        <title>A reference genome for the long-term kleptoplast-retaining sea slug Elysia crispata morphotype clarki.</title>
        <authorList>
            <person name="Eastman K.E."/>
            <person name="Pendleton A.L."/>
            <person name="Shaikh M.A."/>
            <person name="Suttiyut T."/>
            <person name="Ogas R."/>
            <person name="Tomko P."/>
            <person name="Gavelis G."/>
            <person name="Widhalm J.R."/>
            <person name="Wisecaver J.H."/>
        </authorList>
    </citation>
    <scope>NUCLEOTIDE SEQUENCE</scope>
    <source>
        <strain evidence="2">ECLA1</strain>
    </source>
</reference>
<dbReference type="InterPro" id="IPR014716">
    <property type="entry name" value="Fibrinogen_a/b/g_C_1"/>
</dbReference>
<feature type="domain" description="Fibrinogen C-terminal" evidence="1">
    <location>
        <begin position="1"/>
        <end position="122"/>
    </location>
</feature>
<sequence length="122" mass="14035">MGSQMEKMECYPASKFYRDLQDYKKNFGSINGNFGLGNEHLHALTIRTKYKLRVHLGYVKSKGVYAHYSKFSIDVEGSKHTFKLGAFCVTAGDSLSRHNDRELTAFDRDNDTKPFRELCQRA</sequence>
<dbReference type="GO" id="GO:0048251">
    <property type="term" value="P:elastic fiber assembly"/>
    <property type="evidence" value="ECO:0007669"/>
    <property type="project" value="TreeGrafter"/>
</dbReference>
<proteinExistence type="predicted"/>
<evidence type="ECO:0000313" key="3">
    <source>
        <dbReference type="Proteomes" id="UP001283361"/>
    </source>
</evidence>
<comment type="caution">
    <text evidence="2">The sequence shown here is derived from an EMBL/GenBank/DDBJ whole genome shotgun (WGS) entry which is preliminary data.</text>
</comment>
<evidence type="ECO:0000259" key="1">
    <source>
        <dbReference type="PROSITE" id="PS51406"/>
    </source>
</evidence>
<dbReference type="InterPro" id="IPR002181">
    <property type="entry name" value="Fibrinogen_a/b/g_C_dom"/>
</dbReference>
<dbReference type="EMBL" id="JAWDGP010001707">
    <property type="protein sequence ID" value="KAK3788988.1"/>
    <property type="molecule type" value="Genomic_DNA"/>
</dbReference>
<dbReference type="Pfam" id="PF00147">
    <property type="entry name" value="Fibrinogen_C"/>
    <property type="match status" value="1"/>
</dbReference>
<gene>
    <name evidence="2" type="ORF">RRG08_039596</name>
</gene>
<dbReference type="AlphaFoldDB" id="A0AAE1AJY1"/>
<keyword evidence="3" id="KW-1185">Reference proteome</keyword>
<dbReference type="Proteomes" id="UP001283361">
    <property type="component" value="Unassembled WGS sequence"/>
</dbReference>
<dbReference type="SUPFAM" id="SSF56496">
    <property type="entry name" value="Fibrinogen C-terminal domain-like"/>
    <property type="match status" value="1"/>
</dbReference>
<protein>
    <recommendedName>
        <fullName evidence="1">Fibrinogen C-terminal domain-containing protein</fullName>
    </recommendedName>
</protein>
<dbReference type="InterPro" id="IPR036056">
    <property type="entry name" value="Fibrinogen-like_C"/>
</dbReference>
<dbReference type="PROSITE" id="PS51406">
    <property type="entry name" value="FIBRINOGEN_C_2"/>
    <property type="match status" value="1"/>
</dbReference>
<accession>A0AAE1AJY1</accession>
<evidence type="ECO:0000313" key="2">
    <source>
        <dbReference type="EMBL" id="KAK3788988.1"/>
    </source>
</evidence>
<dbReference type="PANTHER" id="PTHR19143">
    <property type="entry name" value="FIBRINOGEN/TENASCIN/ANGIOPOEITIN"/>
    <property type="match status" value="1"/>
</dbReference>
<dbReference type="InterPro" id="IPR050373">
    <property type="entry name" value="Fibrinogen_C-term_domain"/>
</dbReference>
<dbReference type="Gene3D" id="3.90.215.10">
    <property type="entry name" value="Gamma Fibrinogen, chain A, domain 1"/>
    <property type="match status" value="1"/>
</dbReference>